<protein>
    <submittedName>
        <fullName evidence="1">Uncharacterized protein</fullName>
    </submittedName>
</protein>
<dbReference type="EMBL" id="CP136986">
    <property type="protein sequence ID" value="WOS76341.1"/>
    <property type="molecule type" value="Genomic_DNA"/>
</dbReference>
<dbReference type="AlphaFoldDB" id="A0A080VMH9"/>
<name>A0A080VMH9_PSEAI</name>
<dbReference type="EMBL" id="CP136986">
    <property type="protein sequence ID" value="WOS77087.1"/>
    <property type="molecule type" value="Genomic_DNA"/>
</dbReference>
<dbReference type="EMBL" id="CP136986">
    <property type="protein sequence ID" value="WOS81087.1"/>
    <property type="molecule type" value="Genomic_DNA"/>
</dbReference>
<dbReference type="KEGG" id="paeb:NCGM1900_1274"/>
<sequence length="52" mass="5677">MGAPQIIWIVLAAVVLVTSYACDGLTNVISFKQRVFDVIAMTALVWWGGFFG</sequence>
<dbReference type="KEGG" id="paeb:NCGM1900_2514"/>
<evidence type="ECO:0000313" key="1">
    <source>
        <dbReference type="EMBL" id="WOS76341.1"/>
    </source>
</evidence>
<gene>
    <name evidence="3" type="ORF">L4V69_16825</name>
    <name evidence="4" type="ORF">L4V69_18560</name>
    <name evidence="1" type="ORF">L4V69_28190</name>
    <name evidence="2" type="ORF">L4V69_32125</name>
</gene>
<evidence type="ECO:0000313" key="2">
    <source>
        <dbReference type="EMBL" id="WOS77087.1"/>
    </source>
</evidence>
<evidence type="ECO:0000313" key="5">
    <source>
        <dbReference type="Proteomes" id="UP001297540"/>
    </source>
</evidence>
<proteinExistence type="predicted"/>
<accession>A0A080VMH9</accession>
<dbReference type="Proteomes" id="UP001297540">
    <property type="component" value="Chromosome"/>
</dbReference>
<dbReference type="EMBL" id="CP136986">
    <property type="protein sequence ID" value="WOS80748.1"/>
    <property type="molecule type" value="Genomic_DNA"/>
</dbReference>
<organism evidence="1 5">
    <name type="scientific">Pseudomonas aeruginosa</name>
    <dbReference type="NCBI Taxonomy" id="287"/>
    <lineage>
        <taxon>Bacteria</taxon>
        <taxon>Pseudomonadati</taxon>
        <taxon>Pseudomonadota</taxon>
        <taxon>Gammaproteobacteria</taxon>
        <taxon>Pseudomonadales</taxon>
        <taxon>Pseudomonadaceae</taxon>
        <taxon>Pseudomonas</taxon>
    </lineage>
</organism>
<reference evidence="1" key="2">
    <citation type="submission" date="2023-10" db="EMBL/GenBank/DDBJ databases">
        <title>Pathogen: clinical or host-associated sample.</title>
        <authorList>
            <person name="Hergert J."/>
            <person name="Casey R."/>
            <person name="Wagner J."/>
            <person name="Young E.L."/>
            <person name="Oakeson K.F."/>
        </authorList>
    </citation>
    <scope>NUCLEOTIDE SEQUENCE</scope>
    <source>
        <strain evidence="1">2021CK-01020</strain>
    </source>
</reference>
<dbReference type="RefSeq" id="WP_003094227.1">
    <property type="nucleotide sequence ID" value="NZ_AP014622.1"/>
</dbReference>
<reference evidence="1" key="1">
    <citation type="submission" date="2023-06" db="EMBL/GenBank/DDBJ databases">
        <authorList>
            <consortium name="Clinical and Environmental Microbiology Branch: Whole genome sequencing antimicrobial resistance pathogens in the healthcare setting"/>
        </authorList>
    </citation>
    <scope>NUCLEOTIDE SEQUENCE</scope>
    <source>
        <strain evidence="1">2021CK-01020</strain>
    </source>
</reference>
<evidence type="ECO:0000313" key="4">
    <source>
        <dbReference type="EMBL" id="WOS81087.1"/>
    </source>
</evidence>
<evidence type="ECO:0000313" key="3">
    <source>
        <dbReference type="EMBL" id="WOS80748.1"/>
    </source>
</evidence>